<accession>A0A7W9IBT5</accession>
<evidence type="ECO:0000313" key="3">
    <source>
        <dbReference type="EMBL" id="MBB5817356.1"/>
    </source>
</evidence>
<feature type="domain" description="Transcriptional repressor PaaX-like C-terminal" evidence="1">
    <location>
        <begin position="185"/>
        <end position="267"/>
    </location>
</feature>
<dbReference type="InterPro" id="IPR036388">
    <property type="entry name" value="WH-like_DNA-bd_sf"/>
</dbReference>
<dbReference type="PANTHER" id="PTHR30319">
    <property type="entry name" value="PHENYLACETIC ACID REGULATOR-RELATED TRANSCRIPTIONAL REPRESSOR"/>
    <property type="match status" value="1"/>
</dbReference>
<feature type="domain" description="Transcriptional repressor PaaX-like central Cas2-like" evidence="2">
    <location>
        <begin position="94"/>
        <end position="148"/>
    </location>
</feature>
<reference evidence="3 4" key="1">
    <citation type="submission" date="2020-08" db="EMBL/GenBank/DDBJ databases">
        <title>Sequencing the genomes of 1000 actinobacteria strains.</title>
        <authorList>
            <person name="Klenk H.-P."/>
        </authorList>
    </citation>
    <scope>NUCLEOTIDE SEQUENCE [LARGE SCALE GENOMIC DNA]</scope>
    <source>
        <strain evidence="3 4">DSM 46887</strain>
    </source>
</reference>
<proteinExistence type="predicted"/>
<dbReference type="GO" id="GO:0006351">
    <property type="term" value="P:DNA-templated transcription"/>
    <property type="evidence" value="ECO:0007669"/>
    <property type="project" value="TreeGrafter"/>
</dbReference>
<sequence length="287" mass="31176">MTAPAPIAPRTVVEACFDSAGVADLGHVYDVAAAVGLDDQPVRLAVRRLVTAGLAVQEGRGRRGTLRLSAEALRRERNDTRFVAFAYRQDAGLAPWDSRWRLYSFSIPESRRARRDSLRAALGRLGAAAVAPALYLSPHDLRDALAAEGVHPGTLDDLIVATTDDLRLGRTHDPRAIAERLWPSPPVEDAYRALDATISGTAERRTRAAAAGTGGAALRTALALELAQAFTRALDLDPLLPAELRPADWSPPATRDRFRRAWLDLAAVSPDLAVFRAYRLDEREPPV</sequence>
<evidence type="ECO:0000313" key="4">
    <source>
        <dbReference type="Proteomes" id="UP000540685"/>
    </source>
</evidence>
<protein>
    <submittedName>
        <fullName evidence="3">Phenylacetic acid degradation operon negative regulatory protein</fullName>
    </submittedName>
</protein>
<gene>
    <name evidence="3" type="ORF">F4562_000418</name>
</gene>
<dbReference type="InterPro" id="IPR048846">
    <property type="entry name" value="PaaX-like_central"/>
</dbReference>
<evidence type="ECO:0000259" key="2">
    <source>
        <dbReference type="Pfam" id="PF20803"/>
    </source>
</evidence>
<dbReference type="Gene3D" id="1.20.58.1460">
    <property type="match status" value="1"/>
</dbReference>
<dbReference type="Gene3D" id="1.10.10.10">
    <property type="entry name" value="Winged helix-like DNA-binding domain superfamily/Winged helix DNA-binding domain"/>
    <property type="match status" value="1"/>
</dbReference>
<name>A0A7W9IBT5_9ACTN</name>
<dbReference type="Gene3D" id="3.30.70.2650">
    <property type="match status" value="1"/>
</dbReference>
<dbReference type="Pfam" id="PF20803">
    <property type="entry name" value="PaaX_M"/>
    <property type="match status" value="1"/>
</dbReference>
<dbReference type="InterPro" id="IPR013225">
    <property type="entry name" value="PaaX_C"/>
</dbReference>
<organism evidence="3 4">
    <name type="scientific">Streptosporangium becharense</name>
    <dbReference type="NCBI Taxonomy" id="1816182"/>
    <lineage>
        <taxon>Bacteria</taxon>
        <taxon>Bacillati</taxon>
        <taxon>Actinomycetota</taxon>
        <taxon>Actinomycetes</taxon>
        <taxon>Streptosporangiales</taxon>
        <taxon>Streptosporangiaceae</taxon>
        <taxon>Streptosporangium</taxon>
    </lineage>
</organism>
<dbReference type="Proteomes" id="UP000540685">
    <property type="component" value="Unassembled WGS sequence"/>
</dbReference>
<comment type="caution">
    <text evidence="3">The sequence shown here is derived from an EMBL/GenBank/DDBJ whole genome shotgun (WGS) entry which is preliminary data.</text>
</comment>
<dbReference type="PANTHER" id="PTHR30319:SF1">
    <property type="entry name" value="TRANSCRIPTIONAL REPRESSOR PAAX"/>
    <property type="match status" value="1"/>
</dbReference>
<keyword evidence="4" id="KW-1185">Reference proteome</keyword>
<dbReference type="Pfam" id="PF08223">
    <property type="entry name" value="PaaX_C"/>
    <property type="match status" value="1"/>
</dbReference>
<dbReference type="EMBL" id="JACHMP010000001">
    <property type="protein sequence ID" value="MBB5817356.1"/>
    <property type="molecule type" value="Genomic_DNA"/>
</dbReference>
<dbReference type="AlphaFoldDB" id="A0A7W9IBT5"/>
<dbReference type="RefSeq" id="WP_184540520.1">
    <property type="nucleotide sequence ID" value="NZ_JACHMP010000001.1"/>
</dbReference>
<evidence type="ECO:0000259" key="1">
    <source>
        <dbReference type="Pfam" id="PF08223"/>
    </source>
</evidence>